<dbReference type="GO" id="GO:0006508">
    <property type="term" value="P:proteolysis"/>
    <property type="evidence" value="ECO:0007669"/>
    <property type="project" value="UniProtKB-KW"/>
</dbReference>
<reference evidence="22" key="1">
    <citation type="submission" date="2024-01" db="EMBL/GenBank/DDBJ databases">
        <authorList>
            <person name="Webb A."/>
        </authorList>
    </citation>
    <scope>NUCLEOTIDE SEQUENCE</scope>
    <source>
        <strain evidence="22">Pm1</strain>
    </source>
</reference>
<comment type="caution">
    <text evidence="22">The sequence shown here is derived from an EMBL/GenBank/DDBJ whole genome shotgun (WGS) entry which is preliminary data.</text>
</comment>
<dbReference type="Proteomes" id="UP001162060">
    <property type="component" value="Unassembled WGS sequence"/>
</dbReference>
<evidence type="ECO:0000256" key="10">
    <source>
        <dbReference type="ARBA" id="ARBA00022840"/>
    </source>
</evidence>
<dbReference type="PANTHER" id="PTHR42648:SF11">
    <property type="entry name" value="TRANSPOSON TY4-P GAG-POL POLYPROTEIN"/>
    <property type="match status" value="1"/>
</dbReference>
<evidence type="ECO:0000256" key="1">
    <source>
        <dbReference type="ARBA" id="ARBA00002180"/>
    </source>
</evidence>
<evidence type="ECO:0000256" key="19">
    <source>
        <dbReference type="SAM" id="MobiDB-lite"/>
    </source>
</evidence>
<dbReference type="SUPFAM" id="SSF53098">
    <property type="entry name" value="Ribonuclease H-like"/>
    <property type="match status" value="1"/>
</dbReference>
<keyword evidence="4" id="KW-0540">Nuclease</keyword>
<evidence type="ECO:0000256" key="18">
    <source>
        <dbReference type="PROSITE-ProRule" id="PRU00047"/>
    </source>
</evidence>
<dbReference type="PANTHER" id="PTHR42648">
    <property type="entry name" value="TRANSPOSASE, PUTATIVE-RELATED"/>
    <property type="match status" value="1"/>
</dbReference>
<feature type="domain" description="CCHC-type" evidence="20">
    <location>
        <begin position="223"/>
        <end position="239"/>
    </location>
</feature>
<evidence type="ECO:0000313" key="22">
    <source>
        <dbReference type="EMBL" id="CAK7895160.1"/>
    </source>
</evidence>
<dbReference type="InterPro" id="IPR012337">
    <property type="entry name" value="RNaseH-like_sf"/>
</dbReference>
<evidence type="ECO:0000256" key="13">
    <source>
        <dbReference type="ARBA" id="ARBA00022918"/>
    </source>
</evidence>
<dbReference type="Pfam" id="PF25597">
    <property type="entry name" value="SH3_retrovirus"/>
    <property type="match status" value="1"/>
</dbReference>
<dbReference type="InterPro" id="IPR057670">
    <property type="entry name" value="SH3_retrovirus"/>
</dbReference>
<dbReference type="Pfam" id="PF07727">
    <property type="entry name" value="RVT_2"/>
    <property type="match status" value="1"/>
</dbReference>
<dbReference type="GO" id="GO:0006310">
    <property type="term" value="P:DNA recombination"/>
    <property type="evidence" value="ECO:0007669"/>
    <property type="project" value="UniProtKB-KW"/>
</dbReference>
<keyword evidence="14" id="KW-0548">Nucleotidyltransferase</keyword>
<keyword evidence="15" id="KW-0917">Virion maturation</keyword>
<dbReference type="GO" id="GO:0003964">
    <property type="term" value="F:RNA-directed DNA polymerase activity"/>
    <property type="evidence" value="ECO:0007669"/>
    <property type="project" value="UniProtKB-KW"/>
</dbReference>
<dbReference type="Gene3D" id="4.10.60.10">
    <property type="entry name" value="Zinc finger, CCHC-type"/>
    <property type="match status" value="1"/>
</dbReference>
<keyword evidence="14" id="KW-0239">DNA-directed DNA polymerase</keyword>
<evidence type="ECO:0000256" key="6">
    <source>
        <dbReference type="ARBA" id="ARBA00022741"/>
    </source>
</evidence>
<comment type="function">
    <text evidence="1">The aspartyl protease (PR) mediates the proteolytic cleavages of the Gag and Gag-Pol polyproteins after assembly of the VLP.</text>
</comment>
<keyword evidence="18" id="KW-0862">Zinc</keyword>
<keyword evidence="2" id="KW-1188">Viral release from host cell</keyword>
<dbReference type="Pfam" id="PF00098">
    <property type="entry name" value="zf-CCHC"/>
    <property type="match status" value="1"/>
</dbReference>
<evidence type="ECO:0000256" key="17">
    <source>
        <dbReference type="ARBA" id="ARBA00023268"/>
    </source>
</evidence>
<dbReference type="Pfam" id="PF14223">
    <property type="entry name" value="Retrotran_gag_2"/>
    <property type="match status" value="1"/>
</dbReference>
<dbReference type="CDD" id="cd09272">
    <property type="entry name" value="RNase_HI_RT_Ty1"/>
    <property type="match status" value="1"/>
</dbReference>
<keyword evidence="9" id="KW-0378">Hydrolase</keyword>
<dbReference type="InterPro" id="IPR013103">
    <property type="entry name" value="RVT_2"/>
</dbReference>
<evidence type="ECO:0000256" key="5">
    <source>
        <dbReference type="ARBA" id="ARBA00022723"/>
    </source>
</evidence>
<dbReference type="PROSITE" id="PS50994">
    <property type="entry name" value="INTEGRASE"/>
    <property type="match status" value="1"/>
</dbReference>
<keyword evidence="18" id="KW-0863">Zinc-finger</keyword>
<dbReference type="InterPro" id="IPR001584">
    <property type="entry name" value="Integrase_cat-core"/>
</dbReference>
<dbReference type="Gene3D" id="3.30.420.10">
    <property type="entry name" value="Ribonuclease H-like superfamily/Ribonuclease H"/>
    <property type="match status" value="1"/>
</dbReference>
<dbReference type="Pfam" id="PF00665">
    <property type="entry name" value="rve"/>
    <property type="match status" value="1"/>
</dbReference>
<proteinExistence type="predicted"/>
<dbReference type="SMART" id="SM00343">
    <property type="entry name" value="ZnF_C2HC"/>
    <property type="match status" value="1"/>
</dbReference>
<dbReference type="SUPFAM" id="SSF57756">
    <property type="entry name" value="Retrovirus zinc finger-like domains"/>
    <property type="match status" value="1"/>
</dbReference>
<protein>
    <recommendedName>
        <fullName evidence="24">Polyprotein</fullName>
    </recommendedName>
</protein>
<evidence type="ECO:0008006" key="24">
    <source>
        <dbReference type="Google" id="ProtNLM"/>
    </source>
</evidence>
<dbReference type="GO" id="GO:0005524">
    <property type="term" value="F:ATP binding"/>
    <property type="evidence" value="ECO:0007669"/>
    <property type="project" value="UniProtKB-KW"/>
</dbReference>
<dbReference type="SUPFAM" id="SSF56672">
    <property type="entry name" value="DNA/RNA polymerases"/>
    <property type="match status" value="1"/>
</dbReference>
<dbReference type="GO" id="GO:0008270">
    <property type="term" value="F:zinc ion binding"/>
    <property type="evidence" value="ECO:0007669"/>
    <property type="project" value="UniProtKB-KW"/>
</dbReference>
<dbReference type="InterPro" id="IPR036875">
    <property type="entry name" value="Znf_CCHC_sf"/>
</dbReference>
<evidence type="ECO:0000256" key="7">
    <source>
        <dbReference type="ARBA" id="ARBA00022750"/>
    </source>
</evidence>
<keyword evidence="8" id="KW-0255">Endonuclease</keyword>
<keyword evidence="6" id="KW-0547">Nucleotide-binding</keyword>
<evidence type="ECO:0000256" key="16">
    <source>
        <dbReference type="ARBA" id="ARBA00023172"/>
    </source>
</evidence>
<dbReference type="GO" id="GO:0004190">
    <property type="term" value="F:aspartic-type endopeptidase activity"/>
    <property type="evidence" value="ECO:0007669"/>
    <property type="project" value="UniProtKB-KW"/>
</dbReference>
<sequence>MMSTKRAEVLLGSGNYFHWEFNMRMSLARKGLLAHVEVVKAESEITEAWLVNDAKALGIIAQGVELQHQTKIRSSTRAIQAWVTLREFYNRTTLHNRVTMTRRLHEFKMDAGTAMAKHLDAFDELVVGLQTLGEPVDEARQLVVLLSSLPAEYELISSIIENVKDITLIEVKEKLLKECERLEKKHTTSERAFKVNAGRFKDNKRSGRKWSDQKKNSSGFQGKCFKCNKVGHMKRDCQEGTTDGDAVFVVSTERVNGWLIDSGATAHMTPHRSDLFEYENVNGGIEVTIADGKKLQVTGRGTVRLLGLDGKRIKMVEVLHIPGLDRRLLSVGKLADRGLNVEFQRSSCVIWGAASAIAKGKKVGKAYMLDCEQEEARFVQYAGADSKWELWHARMGHPNQDALDKTRHATNGIPAVGQPPQSLCGGCMKGKQTVAKFPHCSSSKTSRILELVHTDMMGPMNNPSKGGAKYVLTFVDDYSRYVVAYFLKKKSELAIKLGEFMTFYENQWGERMKCLRSDNGTEFVNQEMTKICMLNGIVHQRTVPYSPQQNGVAERMNRTIMERSRSMLYYKGVPMEWWAEAVSTAVYLINRSTNTHNATVTPFELGFKVKPTLDHLRVFGSRGYAHIDEAKRTKLEPKSFRCLLLGYPENVKGYRVYDLDASKVKVSRSVKLDEREVDGIYDTLPAQIETVIHVSTDADDEVTLAPVELQPVEAKPMEGVENDAPDVEMESMQPIQDAIPPLLMPQERSAPTGFELEPYRGPPTIFEDDQVVFHTPRDRFRSSREPVFLLEEGTDAEEERKSEGRDGPSYPKRARIDEDGLIAEAVLAYAASIDTVDLPTTYAQAIASEDSTQWREAMDAELLSHKRNNTWTLVPRGTAIRTIGCRWVFAKKRDQNGRVVRFESRLVAKGFKQKYGVDLFETYSPVANMNSIRVVLSVCAAFAYQMEQLDADTAFLNSELEDRVYMEVPIGVENAQNYVCQLNKAIYGLKQAASAWNKTIHRVFLGYGFKSCGADQCVYVKRSKSNFIYVCLYVDDMIIAAKTSDEIDDVKNALKSVFKMKELGPAKFILGMEIDHNMTAGTLMIKQTRYIDDVAKWFGQENANSVDNPCATGLKLSKSQSPATDEERRKMQSRPYRSLIGCLLYITTCTRPDISFVVTQLSRFLENPGTQHWDAAIRVLRYLKTTRQHGIIYKGGTGSVTAEAYSDADWGSNLDDRRSVSGVMIMIGNAPVVFKSKFQRTVALSSAEAEYMALSLCVQEVLWTRAILTDMGMVQINATQIWEDNEGAIALAQNAGYHARTKHVDIRHHFIRETIEDGTVAVAYVDTKHQLADILTKALGSKTYKFLRDANSIQCKETKQ</sequence>
<gene>
    <name evidence="22" type="ORF">PM001_LOCUS978</name>
</gene>
<keyword evidence="13" id="KW-0695">RNA-directed DNA polymerase</keyword>
<evidence type="ECO:0000259" key="20">
    <source>
        <dbReference type="PROSITE" id="PS50158"/>
    </source>
</evidence>
<keyword evidence="16" id="KW-0233">DNA recombination</keyword>
<dbReference type="InterPro" id="IPR039537">
    <property type="entry name" value="Retrotran_Ty1/copia-like"/>
</dbReference>
<feature type="domain" description="Integrase catalytic" evidence="21">
    <location>
        <begin position="434"/>
        <end position="610"/>
    </location>
</feature>
<keyword evidence="7" id="KW-0064">Aspartyl protease</keyword>
<dbReference type="InterPro" id="IPR054722">
    <property type="entry name" value="PolX-like_BBD"/>
</dbReference>
<accession>A0AAV1T3X2</accession>
<dbReference type="Pfam" id="PF22936">
    <property type="entry name" value="Pol_BBD"/>
    <property type="match status" value="1"/>
</dbReference>
<dbReference type="InterPro" id="IPR025724">
    <property type="entry name" value="GAG-pre-integrase_dom"/>
</dbReference>
<dbReference type="PROSITE" id="PS50158">
    <property type="entry name" value="ZF_CCHC"/>
    <property type="match status" value="1"/>
</dbReference>
<dbReference type="GO" id="GO:0003887">
    <property type="term" value="F:DNA-directed DNA polymerase activity"/>
    <property type="evidence" value="ECO:0007669"/>
    <property type="project" value="UniProtKB-KW"/>
</dbReference>
<feature type="region of interest" description="Disordered" evidence="19">
    <location>
        <begin position="790"/>
        <end position="813"/>
    </location>
</feature>
<keyword evidence="5" id="KW-0479">Metal-binding</keyword>
<dbReference type="Pfam" id="PF13976">
    <property type="entry name" value="gag_pre-integrs"/>
    <property type="match status" value="1"/>
</dbReference>
<dbReference type="InterPro" id="IPR043502">
    <property type="entry name" value="DNA/RNA_pol_sf"/>
</dbReference>
<keyword evidence="11" id="KW-0460">Magnesium</keyword>
<evidence type="ECO:0000259" key="21">
    <source>
        <dbReference type="PROSITE" id="PS50994"/>
    </source>
</evidence>
<evidence type="ECO:0000256" key="9">
    <source>
        <dbReference type="ARBA" id="ARBA00022801"/>
    </source>
</evidence>
<evidence type="ECO:0000256" key="14">
    <source>
        <dbReference type="ARBA" id="ARBA00022932"/>
    </source>
</evidence>
<name>A0AAV1T3X2_9STRA</name>
<keyword evidence="14" id="KW-0808">Transferase</keyword>
<organism evidence="22 23">
    <name type="scientific">Peronospora matthiolae</name>
    <dbReference type="NCBI Taxonomy" id="2874970"/>
    <lineage>
        <taxon>Eukaryota</taxon>
        <taxon>Sar</taxon>
        <taxon>Stramenopiles</taxon>
        <taxon>Oomycota</taxon>
        <taxon>Peronosporomycetes</taxon>
        <taxon>Peronosporales</taxon>
        <taxon>Peronosporaceae</taxon>
        <taxon>Peronospora</taxon>
    </lineage>
</organism>
<dbReference type="EMBL" id="CAKLBY020000004">
    <property type="protein sequence ID" value="CAK7895160.1"/>
    <property type="molecule type" value="Genomic_DNA"/>
</dbReference>
<evidence type="ECO:0000256" key="12">
    <source>
        <dbReference type="ARBA" id="ARBA00022908"/>
    </source>
</evidence>
<dbReference type="InterPro" id="IPR001878">
    <property type="entry name" value="Znf_CCHC"/>
</dbReference>
<dbReference type="GO" id="GO:0003676">
    <property type="term" value="F:nucleic acid binding"/>
    <property type="evidence" value="ECO:0007669"/>
    <property type="project" value="InterPro"/>
</dbReference>
<evidence type="ECO:0000256" key="15">
    <source>
        <dbReference type="ARBA" id="ARBA00023113"/>
    </source>
</evidence>
<evidence type="ECO:0000256" key="11">
    <source>
        <dbReference type="ARBA" id="ARBA00022842"/>
    </source>
</evidence>
<evidence type="ECO:0000256" key="4">
    <source>
        <dbReference type="ARBA" id="ARBA00022722"/>
    </source>
</evidence>
<keyword evidence="17" id="KW-0511">Multifunctional enzyme</keyword>
<evidence type="ECO:0000313" key="23">
    <source>
        <dbReference type="Proteomes" id="UP001162060"/>
    </source>
</evidence>
<dbReference type="GO" id="GO:0004519">
    <property type="term" value="F:endonuclease activity"/>
    <property type="evidence" value="ECO:0007669"/>
    <property type="project" value="UniProtKB-KW"/>
</dbReference>
<dbReference type="GO" id="GO:0015074">
    <property type="term" value="P:DNA integration"/>
    <property type="evidence" value="ECO:0007669"/>
    <property type="project" value="UniProtKB-KW"/>
</dbReference>
<keyword evidence="3" id="KW-0645">Protease</keyword>
<evidence type="ECO:0000256" key="3">
    <source>
        <dbReference type="ARBA" id="ARBA00022670"/>
    </source>
</evidence>
<keyword evidence="12" id="KW-0229">DNA integration</keyword>
<evidence type="ECO:0000256" key="8">
    <source>
        <dbReference type="ARBA" id="ARBA00022759"/>
    </source>
</evidence>
<dbReference type="InterPro" id="IPR036397">
    <property type="entry name" value="RNaseH_sf"/>
</dbReference>
<keyword evidence="10" id="KW-0067">ATP-binding</keyword>
<evidence type="ECO:0000256" key="2">
    <source>
        <dbReference type="ARBA" id="ARBA00022612"/>
    </source>
</evidence>